<dbReference type="Proteomes" id="UP000094444">
    <property type="component" value="Unassembled WGS sequence"/>
</dbReference>
<evidence type="ECO:0000256" key="1">
    <source>
        <dbReference type="SAM" id="SignalP"/>
    </source>
</evidence>
<dbReference type="OrthoDB" id="5188072at2759"/>
<feature type="chain" id="PRO_5015106786" evidence="1">
    <location>
        <begin position="20"/>
        <end position="203"/>
    </location>
</feature>
<reference evidence="2" key="1">
    <citation type="submission" date="2017-09" db="EMBL/GenBank/DDBJ databases">
        <title>Polyketide synthases of a Diaporthe helianthi virulent isolate.</title>
        <authorList>
            <person name="Baroncelli R."/>
        </authorList>
    </citation>
    <scope>NUCLEOTIDE SEQUENCE [LARGE SCALE GENOMIC DNA]</scope>
    <source>
        <strain evidence="2">7/96</strain>
    </source>
</reference>
<proteinExistence type="predicted"/>
<organism evidence="2 3">
    <name type="scientific">Diaporthe helianthi</name>
    <dbReference type="NCBI Taxonomy" id="158607"/>
    <lineage>
        <taxon>Eukaryota</taxon>
        <taxon>Fungi</taxon>
        <taxon>Dikarya</taxon>
        <taxon>Ascomycota</taxon>
        <taxon>Pezizomycotina</taxon>
        <taxon>Sordariomycetes</taxon>
        <taxon>Sordariomycetidae</taxon>
        <taxon>Diaporthales</taxon>
        <taxon>Diaporthaceae</taxon>
        <taxon>Diaporthe</taxon>
    </lineage>
</organism>
<dbReference type="EMBL" id="MAVT02000231">
    <property type="protein sequence ID" value="POS77894.1"/>
    <property type="molecule type" value="Genomic_DNA"/>
</dbReference>
<comment type="caution">
    <text evidence="2">The sequence shown here is derived from an EMBL/GenBank/DDBJ whole genome shotgun (WGS) entry which is preliminary data.</text>
</comment>
<keyword evidence="1" id="KW-0732">Signal</keyword>
<name>A0A2P5I5Y1_DIAHE</name>
<sequence>MAFSKMLTLAVSAASVAFASVLLGQGDDAHLPTKRSSGTVVGAEDGTSYEWHSDGTTAQCPDLPTADLETSLDQFDGIFPRLYNEGTPGGGNVSGYGALYLSYPDAGTFAFYLVYTSVTPNTTATWVDTGADISNVWTAIKEDVYDVWGNNHTFQWATYQISKTVDGSTSHAGQLQIQVQTPTFVKGCGTTCGGACNPNICAC</sequence>
<evidence type="ECO:0000313" key="3">
    <source>
        <dbReference type="Proteomes" id="UP000094444"/>
    </source>
</evidence>
<gene>
    <name evidence="2" type="ORF">DHEL01_v203709</name>
</gene>
<protein>
    <submittedName>
        <fullName evidence="2">Uncharacterized protein</fullName>
    </submittedName>
</protein>
<accession>A0A2P5I5Y1</accession>
<feature type="signal peptide" evidence="1">
    <location>
        <begin position="1"/>
        <end position="19"/>
    </location>
</feature>
<dbReference type="InParanoid" id="A0A2P5I5Y1"/>
<evidence type="ECO:0000313" key="2">
    <source>
        <dbReference type="EMBL" id="POS77894.1"/>
    </source>
</evidence>
<keyword evidence="3" id="KW-1185">Reference proteome</keyword>
<dbReference type="AlphaFoldDB" id="A0A2P5I5Y1"/>